<accession>A0A0B6ZT70</accession>
<proteinExistence type="predicted"/>
<evidence type="ECO:0000313" key="1">
    <source>
        <dbReference type="EMBL" id="CEK71552.1"/>
    </source>
</evidence>
<sequence>VIAVPSSINPGHLEIKRIFQPTNVTTKVPVTVSSSSLQTSDNTKTLLHTALLLRNRGTSKTDTLASSTQNVVQKSTAIQGENVNPV</sequence>
<dbReference type="EMBL" id="HACG01024687">
    <property type="protein sequence ID" value="CEK71552.1"/>
    <property type="molecule type" value="Transcribed_RNA"/>
</dbReference>
<reference evidence="1" key="1">
    <citation type="submission" date="2014-12" db="EMBL/GenBank/DDBJ databases">
        <title>Insight into the proteome of Arion vulgaris.</title>
        <authorList>
            <person name="Aradska J."/>
            <person name="Bulat T."/>
            <person name="Smidak R."/>
            <person name="Sarate P."/>
            <person name="Gangsoo J."/>
            <person name="Sialana F."/>
            <person name="Bilban M."/>
            <person name="Lubec G."/>
        </authorList>
    </citation>
    <scope>NUCLEOTIDE SEQUENCE</scope>
    <source>
        <tissue evidence="1">Skin</tissue>
    </source>
</reference>
<organism evidence="1">
    <name type="scientific">Arion vulgaris</name>
    <dbReference type="NCBI Taxonomy" id="1028688"/>
    <lineage>
        <taxon>Eukaryota</taxon>
        <taxon>Metazoa</taxon>
        <taxon>Spiralia</taxon>
        <taxon>Lophotrochozoa</taxon>
        <taxon>Mollusca</taxon>
        <taxon>Gastropoda</taxon>
        <taxon>Heterobranchia</taxon>
        <taxon>Euthyneura</taxon>
        <taxon>Panpulmonata</taxon>
        <taxon>Eupulmonata</taxon>
        <taxon>Stylommatophora</taxon>
        <taxon>Helicina</taxon>
        <taxon>Arionoidea</taxon>
        <taxon>Arionidae</taxon>
        <taxon>Arion</taxon>
    </lineage>
</organism>
<feature type="non-terminal residue" evidence="1">
    <location>
        <position position="86"/>
    </location>
</feature>
<name>A0A0B6ZT70_9EUPU</name>
<gene>
    <name evidence="1" type="primary">ORF78866</name>
</gene>
<protein>
    <submittedName>
        <fullName evidence="1">Uncharacterized protein</fullName>
    </submittedName>
</protein>
<dbReference type="AlphaFoldDB" id="A0A0B6ZT70"/>
<feature type="non-terminal residue" evidence="1">
    <location>
        <position position="1"/>
    </location>
</feature>